<sequence length="306" mass="36072">MSRRRLQIGMWIAFSEEGMERFGSDAISGIEICQYRDNESLLYTTKVCKEKGLSFGIHTPVFGGQAYRLPRITSIDREEREEALHRVEREVRIAAEYGADYILFHYPFVPIFPLETKQVYANMPKPGERYEADQIDTAQLRDISLRLFDALCELQHRYGQRIVLEHDFWGEHEELLTMMFREHPEIGLVVDTSRLDISAKAFHNVEPMRWLEAVAPYVYLVHYSNVRYEEDRFIHHLPVLPEHDDDDRCGDAYAYLAYLAQRNERFHVTFEHKANLINRNQLLELYARTERLLQTSLKKSDPVLSE</sequence>
<feature type="domain" description="Xylose isomerase-like TIM barrel" evidence="1">
    <location>
        <begin position="44"/>
        <end position="233"/>
    </location>
</feature>
<evidence type="ECO:0000313" key="3">
    <source>
        <dbReference type="Proteomes" id="UP000028123"/>
    </source>
</evidence>
<dbReference type="InterPro" id="IPR013022">
    <property type="entry name" value="Xyl_isomerase-like_TIM-brl"/>
</dbReference>
<dbReference type="InterPro" id="IPR036237">
    <property type="entry name" value="Xyl_isomerase-like_sf"/>
</dbReference>
<evidence type="ECO:0000313" key="2">
    <source>
        <dbReference type="EMBL" id="KEQ25038.1"/>
    </source>
</evidence>
<comment type="caution">
    <text evidence="2">The sequence shown here is derived from an EMBL/GenBank/DDBJ whole genome shotgun (WGS) entry which is preliminary data.</text>
</comment>
<protein>
    <submittedName>
        <fullName evidence="2">Xylose isomerase</fullName>
    </submittedName>
</protein>
<keyword evidence="2" id="KW-0413">Isomerase</keyword>
<dbReference type="PANTHER" id="PTHR12110">
    <property type="entry name" value="HYDROXYPYRUVATE ISOMERASE"/>
    <property type="match status" value="1"/>
</dbReference>
<dbReference type="GO" id="GO:0016853">
    <property type="term" value="F:isomerase activity"/>
    <property type="evidence" value="ECO:0007669"/>
    <property type="project" value="UniProtKB-KW"/>
</dbReference>
<dbReference type="eggNOG" id="COG1082">
    <property type="taxonomic scope" value="Bacteria"/>
</dbReference>
<organism evidence="2 3">
    <name type="scientific">Paenibacillus tyrfis</name>
    <dbReference type="NCBI Taxonomy" id="1501230"/>
    <lineage>
        <taxon>Bacteria</taxon>
        <taxon>Bacillati</taxon>
        <taxon>Bacillota</taxon>
        <taxon>Bacilli</taxon>
        <taxon>Bacillales</taxon>
        <taxon>Paenibacillaceae</taxon>
        <taxon>Paenibacillus</taxon>
    </lineage>
</organism>
<evidence type="ECO:0000259" key="1">
    <source>
        <dbReference type="Pfam" id="PF01261"/>
    </source>
</evidence>
<dbReference type="Pfam" id="PF01261">
    <property type="entry name" value="AP_endonuc_2"/>
    <property type="match status" value="1"/>
</dbReference>
<dbReference type="AlphaFoldDB" id="A0A081P2W5"/>
<dbReference type="Proteomes" id="UP000028123">
    <property type="component" value="Unassembled WGS sequence"/>
</dbReference>
<reference evidence="2 3" key="1">
    <citation type="submission" date="2014-06" db="EMBL/GenBank/DDBJ databases">
        <title>Draft genome sequence of Paenibacillus sp. MSt1.</title>
        <authorList>
            <person name="Aw Y.K."/>
            <person name="Ong K.S."/>
            <person name="Gan H.M."/>
            <person name="Lee S.M."/>
        </authorList>
    </citation>
    <scope>NUCLEOTIDE SEQUENCE [LARGE SCALE GENOMIC DNA]</scope>
    <source>
        <strain evidence="2 3">MSt1</strain>
    </source>
</reference>
<dbReference type="SUPFAM" id="SSF51658">
    <property type="entry name" value="Xylose isomerase-like"/>
    <property type="match status" value="1"/>
</dbReference>
<dbReference type="InterPro" id="IPR050312">
    <property type="entry name" value="IolE/XylAMocC-like"/>
</dbReference>
<dbReference type="OrthoDB" id="1890113at2"/>
<dbReference type="RefSeq" id="WP_036683375.1">
    <property type="nucleotide sequence ID" value="NZ_JNVM01000012.1"/>
</dbReference>
<accession>A0A081P2W5</accession>
<name>A0A081P2W5_9BACL</name>
<dbReference type="Gene3D" id="3.20.20.150">
    <property type="entry name" value="Divalent-metal-dependent TIM barrel enzymes"/>
    <property type="match status" value="1"/>
</dbReference>
<dbReference type="PANTHER" id="PTHR12110:SF21">
    <property type="entry name" value="XYLOSE ISOMERASE-LIKE TIM BARREL DOMAIN-CONTAINING PROTEIN"/>
    <property type="match status" value="1"/>
</dbReference>
<dbReference type="EMBL" id="JNVM01000012">
    <property type="protein sequence ID" value="KEQ25038.1"/>
    <property type="molecule type" value="Genomic_DNA"/>
</dbReference>
<gene>
    <name evidence="2" type="ORF">ET33_04910</name>
</gene>
<keyword evidence="3" id="KW-1185">Reference proteome</keyword>
<proteinExistence type="predicted"/>